<accession>A0ACC5RD87</accession>
<gene>
    <name evidence="1" type="ORF">JHL16_29865</name>
</gene>
<proteinExistence type="predicted"/>
<dbReference type="Proteomes" id="UP000616151">
    <property type="component" value="Unassembled WGS sequence"/>
</dbReference>
<evidence type="ECO:0000313" key="1">
    <source>
        <dbReference type="EMBL" id="MBK1870609.1"/>
    </source>
</evidence>
<keyword evidence="2" id="KW-1185">Reference proteome</keyword>
<sequence>MSQAASQVLDPRRSFVGTRAFYGYLFTVPGFLAASALILYPLLFGLYVSLNDWNWSSGTGRMTFIGLQNYVEIAGDKLFWNALLNTFYFTGGALVVEMVLGTVCALLLNAISTGSAFFRTILIFPLMISDIVAAIMWKMLLDPSLGFVNYLLSLVGIPAISWLSDAHLVIPALILVDAWWQTGVITLIILAGLQSLPEEPREIARVDGASAWQIFVHVTLPAITPFLWTAAIFRVIDLLRVFAIVWGTTGGGPARASQVAQHYIYAQGIGGYLHIGYATSLAVTFAAFICITVVVLLGVSKRAEAT</sequence>
<comment type="caution">
    <text evidence="1">The sequence shown here is derived from an EMBL/GenBank/DDBJ whole genome shotgun (WGS) entry which is preliminary data.</text>
</comment>
<reference evidence="1" key="1">
    <citation type="submission" date="2021-01" db="EMBL/GenBank/DDBJ databases">
        <authorList>
            <person name="Sun Q."/>
        </authorList>
    </citation>
    <scope>NUCLEOTIDE SEQUENCE</scope>
    <source>
        <strain evidence="1">YIM B02566</strain>
    </source>
</reference>
<evidence type="ECO:0000313" key="2">
    <source>
        <dbReference type="Proteomes" id="UP000616151"/>
    </source>
</evidence>
<organism evidence="1 2">
    <name type="scientific">Taklimakanibacter albus</name>
    <dbReference type="NCBI Taxonomy" id="2800327"/>
    <lineage>
        <taxon>Bacteria</taxon>
        <taxon>Pseudomonadati</taxon>
        <taxon>Pseudomonadota</taxon>
        <taxon>Alphaproteobacteria</taxon>
        <taxon>Hyphomicrobiales</taxon>
        <taxon>Aestuariivirgaceae</taxon>
        <taxon>Taklimakanibacter</taxon>
    </lineage>
</organism>
<protein>
    <submittedName>
        <fullName evidence="1">Sugar ABC transporter permease</fullName>
    </submittedName>
</protein>
<name>A0ACC5RD87_9HYPH</name>
<dbReference type="EMBL" id="JAENHL010000008">
    <property type="protein sequence ID" value="MBK1870609.1"/>
    <property type="molecule type" value="Genomic_DNA"/>
</dbReference>